<keyword evidence="2" id="KW-1185">Reference proteome</keyword>
<protein>
    <submittedName>
        <fullName evidence="1">Uncharacterized protein</fullName>
    </submittedName>
</protein>
<proteinExistence type="predicted"/>
<name>A0ACC0Q3A7_RHOML</name>
<dbReference type="Proteomes" id="UP001062846">
    <property type="component" value="Chromosome 1"/>
</dbReference>
<accession>A0ACC0Q3A7</accession>
<sequence>MLRYDEIVMRIEAGETGDDIKLGKTETADFTGIRVDFLENREEPRIEKVTNSIPKRNGKHDSESMPVPKPWVIICVGLVGVASLIQHANFFLASCKMSIENEINTLPVINCVETHADNQISVVKQNMEVDQLIVEASKEQNMEIDPINGKSRIGKETMGSS</sequence>
<reference evidence="1" key="1">
    <citation type="submission" date="2022-02" db="EMBL/GenBank/DDBJ databases">
        <title>Plant Genome Project.</title>
        <authorList>
            <person name="Zhang R.-G."/>
        </authorList>
    </citation>
    <scope>NUCLEOTIDE SEQUENCE</scope>
    <source>
        <strain evidence="1">AT1</strain>
    </source>
</reference>
<evidence type="ECO:0000313" key="1">
    <source>
        <dbReference type="EMBL" id="KAI8571468.1"/>
    </source>
</evidence>
<organism evidence="1 2">
    <name type="scientific">Rhododendron molle</name>
    <name type="common">Chinese azalea</name>
    <name type="synonym">Azalea mollis</name>
    <dbReference type="NCBI Taxonomy" id="49168"/>
    <lineage>
        <taxon>Eukaryota</taxon>
        <taxon>Viridiplantae</taxon>
        <taxon>Streptophyta</taxon>
        <taxon>Embryophyta</taxon>
        <taxon>Tracheophyta</taxon>
        <taxon>Spermatophyta</taxon>
        <taxon>Magnoliopsida</taxon>
        <taxon>eudicotyledons</taxon>
        <taxon>Gunneridae</taxon>
        <taxon>Pentapetalae</taxon>
        <taxon>asterids</taxon>
        <taxon>Ericales</taxon>
        <taxon>Ericaceae</taxon>
        <taxon>Ericoideae</taxon>
        <taxon>Rhodoreae</taxon>
        <taxon>Rhododendron</taxon>
    </lineage>
</organism>
<evidence type="ECO:0000313" key="2">
    <source>
        <dbReference type="Proteomes" id="UP001062846"/>
    </source>
</evidence>
<dbReference type="EMBL" id="CM046388">
    <property type="protein sequence ID" value="KAI8571468.1"/>
    <property type="molecule type" value="Genomic_DNA"/>
</dbReference>
<gene>
    <name evidence="1" type="ORF">RHMOL_Rhmol01G0122200</name>
</gene>
<comment type="caution">
    <text evidence="1">The sequence shown here is derived from an EMBL/GenBank/DDBJ whole genome shotgun (WGS) entry which is preliminary data.</text>
</comment>